<sequence>MAKKINQAKSEGKTHPVIGINTRWKDNWGVKITVVKVEENRVLYIRDGYEHECVCSPDRLSREFSFLPEESELCQAEVKERGRKRAAELRCGLPISFGSTGWDKGLV</sequence>
<dbReference type="InterPro" id="IPR025317">
    <property type="entry name" value="DUF4222"/>
</dbReference>
<dbReference type="AlphaFoldDB" id="A0A5X8MS97"/>
<gene>
    <name evidence="1" type="ORF">EUV16_21730</name>
</gene>
<dbReference type="Pfam" id="PF13973">
    <property type="entry name" value="DUF4222"/>
    <property type="match status" value="1"/>
</dbReference>
<name>A0A5X8MS97_SALET</name>
<protein>
    <submittedName>
        <fullName evidence="1">DUF4222 domain-containing protein</fullName>
    </submittedName>
</protein>
<reference evidence="1" key="1">
    <citation type="submission" date="2019-01" db="EMBL/GenBank/DDBJ databases">
        <authorList>
            <person name="Ashton P.M."/>
            <person name="Dallman T."/>
            <person name="Nair S."/>
            <person name="De Pinna E."/>
            <person name="Peters T."/>
            <person name="Grant K."/>
        </authorList>
    </citation>
    <scope>NUCLEOTIDE SEQUENCE</scope>
    <source>
        <strain evidence="1">559803</strain>
    </source>
</reference>
<proteinExistence type="predicted"/>
<accession>A0A5X8MS97</accession>
<dbReference type="EMBL" id="AAHWHN010000029">
    <property type="protein sequence ID" value="ECB0429278.1"/>
    <property type="molecule type" value="Genomic_DNA"/>
</dbReference>
<organism evidence="1">
    <name type="scientific">Salmonella enterica subsp. enterica serovar Agbeni</name>
    <dbReference type="NCBI Taxonomy" id="1967642"/>
    <lineage>
        <taxon>Bacteria</taxon>
        <taxon>Pseudomonadati</taxon>
        <taxon>Pseudomonadota</taxon>
        <taxon>Gammaproteobacteria</taxon>
        <taxon>Enterobacterales</taxon>
        <taxon>Enterobacteriaceae</taxon>
        <taxon>Salmonella</taxon>
    </lineage>
</organism>
<comment type="caution">
    <text evidence="1">The sequence shown here is derived from an EMBL/GenBank/DDBJ whole genome shotgun (WGS) entry which is preliminary data.</text>
</comment>
<evidence type="ECO:0000313" key="1">
    <source>
        <dbReference type="EMBL" id="ECB0429278.1"/>
    </source>
</evidence>